<accession>A0A9Q8Z4J9</accession>
<name>A0A9Q8Z4J9_CURCL</name>
<feature type="region of interest" description="Disordered" evidence="1">
    <location>
        <begin position="104"/>
        <end position="128"/>
    </location>
</feature>
<organism evidence="2 3">
    <name type="scientific">Curvularia clavata</name>
    <dbReference type="NCBI Taxonomy" id="95742"/>
    <lineage>
        <taxon>Eukaryota</taxon>
        <taxon>Fungi</taxon>
        <taxon>Dikarya</taxon>
        <taxon>Ascomycota</taxon>
        <taxon>Pezizomycotina</taxon>
        <taxon>Dothideomycetes</taxon>
        <taxon>Pleosporomycetidae</taxon>
        <taxon>Pleosporales</taxon>
        <taxon>Pleosporineae</taxon>
        <taxon>Pleosporaceae</taxon>
        <taxon>Curvularia</taxon>
    </lineage>
</organism>
<proteinExistence type="predicted"/>
<evidence type="ECO:0000313" key="2">
    <source>
        <dbReference type="EMBL" id="USP76166.1"/>
    </source>
</evidence>
<feature type="region of interest" description="Disordered" evidence="1">
    <location>
        <begin position="206"/>
        <end position="225"/>
    </location>
</feature>
<reference evidence="2" key="1">
    <citation type="submission" date="2021-12" db="EMBL/GenBank/DDBJ databases">
        <title>Curvularia clavata genome.</title>
        <authorList>
            <person name="Cao Y."/>
        </authorList>
    </citation>
    <scope>NUCLEOTIDE SEQUENCE</scope>
    <source>
        <strain evidence="2">Yc1106</strain>
    </source>
</reference>
<dbReference type="OrthoDB" id="3794829at2759"/>
<sequence length="225" mass="25120">MCLYWKKMHTCGHPSDRPYIEMCRPGMVSNIVCPDIKEDGQYRPSYFPCYHCIKAEARAEIEAQARMEQDAIIKANQAREQAIKARQAAEVKAKEERIRREAREKAAREREAEERAKRDKEEEELKAKKEGGLWIESSANKKYRARKTAGGDSIMASPTKLLSSLSISGMATGPKNTKDNSNGNGDGGVLKSTNIDLGRRAGVWGPKRILTRQENKAGAGPVMKP</sequence>
<evidence type="ECO:0000256" key="1">
    <source>
        <dbReference type="SAM" id="MobiDB-lite"/>
    </source>
</evidence>
<dbReference type="VEuPathDB" id="FungiDB:yc1106_03440"/>
<keyword evidence="3" id="KW-1185">Reference proteome</keyword>
<dbReference type="AlphaFoldDB" id="A0A9Q8Z4J9"/>
<protein>
    <submittedName>
        <fullName evidence="2">Uncharacterized protein</fullName>
    </submittedName>
</protein>
<gene>
    <name evidence="2" type="ORF">yc1106_03440</name>
</gene>
<dbReference type="EMBL" id="CP089275">
    <property type="protein sequence ID" value="USP76166.1"/>
    <property type="molecule type" value="Genomic_DNA"/>
</dbReference>
<evidence type="ECO:0000313" key="3">
    <source>
        <dbReference type="Proteomes" id="UP001056012"/>
    </source>
</evidence>
<feature type="region of interest" description="Disordered" evidence="1">
    <location>
        <begin position="165"/>
        <end position="197"/>
    </location>
</feature>
<dbReference type="Proteomes" id="UP001056012">
    <property type="component" value="Chromosome 2"/>
</dbReference>